<reference evidence="4" key="1">
    <citation type="submission" date="2016-05" db="EMBL/GenBank/DDBJ databases">
        <title>Comparative genomics of biotechnologically important yeasts.</title>
        <authorList>
            <consortium name="DOE Joint Genome Institute"/>
            <person name="Riley R."/>
            <person name="Haridas S."/>
            <person name="Wolfe K.H."/>
            <person name="Lopes M.R."/>
            <person name="Hittinger C.T."/>
            <person name="Goker M."/>
            <person name="Salamov A."/>
            <person name="Wisecaver J."/>
            <person name="Long T.M."/>
            <person name="Aerts A.L."/>
            <person name="Barry K."/>
            <person name="Choi C."/>
            <person name="Clum A."/>
            <person name="Coughlan A.Y."/>
            <person name="Deshpande S."/>
            <person name="Douglass A.P."/>
            <person name="Hanson S.J."/>
            <person name="Klenk H.-P."/>
            <person name="Labutti K."/>
            <person name="Lapidus A."/>
            <person name="Lindquist E."/>
            <person name="Lipzen A."/>
            <person name="Meier-Kolthoff J.P."/>
            <person name="Ohm R.A."/>
            <person name="Otillar R.P."/>
            <person name="Pangilinan J."/>
            <person name="Peng Y."/>
            <person name="Rokas A."/>
            <person name="Rosa C.A."/>
            <person name="Scheuner C."/>
            <person name="Sibirny A.A."/>
            <person name="Slot J.C."/>
            <person name="Stielow J.B."/>
            <person name="Sun H."/>
            <person name="Kurtzman C.P."/>
            <person name="Blackwell M."/>
            <person name="Grigoriev I.V."/>
            <person name="Jeffries T.W."/>
        </authorList>
    </citation>
    <scope>NUCLEOTIDE SEQUENCE [LARGE SCALE GENOMIC DNA]</scope>
    <source>
        <strain evidence="4">NRRL Y-17324</strain>
    </source>
</reference>
<dbReference type="InterPro" id="IPR037445">
    <property type="entry name" value="MAGE"/>
</dbReference>
<evidence type="ECO:0000256" key="1">
    <source>
        <dbReference type="SAM" id="MobiDB-lite"/>
    </source>
</evidence>
<dbReference type="SMART" id="SM01373">
    <property type="entry name" value="MAGE"/>
    <property type="match status" value="1"/>
</dbReference>
<accession>A0A1E4SM77</accession>
<evidence type="ECO:0000259" key="2">
    <source>
        <dbReference type="SMART" id="SM01373"/>
    </source>
</evidence>
<dbReference type="GO" id="GO:0005634">
    <property type="term" value="C:nucleus"/>
    <property type="evidence" value="ECO:0007669"/>
    <property type="project" value="TreeGrafter"/>
</dbReference>
<proteinExistence type="predicted"/>
<dbReference type="EMBL" id="KV453910">
    <property type="protein sequence ID" value="ODV80634.1"/>
    <property type="molecule type" value="Genomic_DNA"/>
</dbReference>
<protein>
    <submittedName>
        <fullName evidence="3">MAGE-domain-containing protein</fullName>
    </submittedName>
</protein>
<dbReference type="STRING" id="984487.A0A1E4SM77"/>
<dbReference type="Gene3D" id="1.10.10.1210">
    <property type="entry name" value="MAGE homology domain, winged helix WH2 motif"/>
    <property type="match status" value="1"/>
</dbReference>
<organism evidence="3 4">
    <name type="scientific">Suhomyces tanzawaensis NRRL Y-17324</name>
    <dbReference type="NCBI Taxonomy" id="984487"/>
    <lineage>
        <taxon>Eukaryota</taxon>
        <taxon>Fungi</taxon>
        <taxon>Dikarya</taxon>
        <taxon>Ascomycota</taxon>
        <taxon>Saccharomycotina</taxon>
        <taxon>Pichiomycetes</taxon>
        <taxon>Debaryomycetaceae</taxon>
        <taxon>Suhomyces</taxon>
    </lineage>
</organism>
<dbReference type="PANTHER" id="PTHR11736">
    <property type="entry name" value="MELANOMA-ASSOCIATED ANTIGEN MAGE ANTIGEN"/>
    <property type="match status" value="1"/>
</dbReference>
<dbReference type="Pfam" id="PF01454">
    <property type="entry name" value="MAGE"/>
    <property type="match status" value="1"/>
</dbReference>
<feature type="compositionally biased region" description="Acidic residues" evidence="1">
    <location>
        <begin position="9"/>
        <end position="19"/>
    </location>
</feature>
<name>A0A1E4SM77_9ASCO</name>
<dbReference type="RefSeq" id="XP_020065756.1">
    <property type="nucleotide sequence ID" value="XM_020207323.1"/>
</dbReference>
<dbReference type="GO" id="GO:0006281">
    <property type="term" value="P:DNA repair"/>
    <property type="evidence" value="ECO:0007669"/>
    <property type="project" value="TreeGrafter"/>
</dbReference>
<feature type="region of interest" description="Disordered" evidence="1">
    <location>
        <begin position="313"/>
        <end position="337"/>
    </location>
</feature>
<feature type="compositionally biased region" description="Polar residues" evidence="1">
    <location>
        <begin position="326"/>
        <end position="337"/>
    </location>
</feature>
<dbReference type="InterPro" id="IPR002190">
    <property type="entry name" value="MHD_dom"/>
</dbReference>
<feature type="domain" description="MAGE" evidence="2">
    <location>
        <begin position="62"/>
        <end position="275"/>
    </location>
</feature>
<feature type="region of interest" description="Disordered" evidence="1">
    <location>
        <begin position="1"/>
        <end position="51"/>
    </location>
</feature>
<feature type="compositionally biased region" description="Polar residues" evidence="1">
    <location>
        <begin position="20"/>
        <end position="32"/>
    </location>
</feature>
<dbReference type="GeneID" id="30981460"/>
<evidence type="ECO:0000313" key="4">
    <source>
        <dbReference type="Proteomes" id="UP000094285"/>
    </source>
</evidence>
<evidence type="ECO:0000313" key="3">
    <source>
        <dbReference type="EMBL" id="ODV80634.1"/>
    </source>
</evidence>
<sequence length="337" mass="37936">MKRRRDTDNESEESEEDGETQFSTQVGTQQETQSDRRGGDDVDEDYDGYNRDSELQDAVGKVIRLVLGREAKGQLIRREHITGVLSRRRISFEVILKETRHQLEEVYGMKLVETPVLGEMSKKKTKTKPKAQYVVVNGLAAGSRRVLGEIWTQASEYEVDNGKKFTDSGYFLPKFRHTDTPGTNHELVKLGVVALVVSLVVLAENHLSEAELFRSLAGFGLSDKLESRNSNYHLNLGELMAELAKKDYVNREITEQVTAYSLGRRALVEFNPHSVFEFVRGIYGDHFDSTTKQQTIVTIERVYGAAVAEDLARNDLPETETEPSPGVSTEIASSHHQ</sequence>
<dbReference type="PANTHER" id="PTHR11736:SF14">
    <property type="entry name" value="NSE3 HOMOLOG, SMC5-SMC6 COMPLEX COMPONENT"/>
    <property type="match status" value="1"/>
</dbReference>
<dbReference type="InterPro" id="IPR041898">
    <property type="entry name" value="MAGE_WH1"/>
</dbReference>
<gene>
    <name evidence="3" type="ORF">CANTADRAFT_25092</name>
</gene>
<dbReference type="Proteomes" id="UP000094285">
    <property type="component" value="Unassembled WGS sequence"/>
</dbReference>
<dbReference type="Gene3D" id="1.10.10.1200">
    <property type="entry name" value="MAGE homology domain, winged helix WH1 motif"/>
    <property type="match status" value="1"/>
</dbReference>
<dbReference type="AlphaFoldDB" id="A0A1E4SM77"/>
<keyword evidence="4" id="KW-1185">Reference proteome</keyword>
<dbReference type="InterPro" id="IPR041899">
    <property type="entry name" value="MAGE_WH2"/>
</dbReference>
<dbReference type="OrthoDB" id="205198at2759"/>